<keyword evidence="2" id="KW-1185">Reference proteome</keyword>
<organism evidence="1 2">
    <name type="scientific">Clarias magur</name>
    <name type="common">Asian catfish</name>
    <name type="synonym">Macropteronotus magur</name>
    <dbReference type="NCBI Taxonomy" id="1594786"/>
    <lineage>
        <taxon>Eukaryota</taxon>
        <taxon>Metazoa</taxon>
        <taxon>Chordata</taxon>
        <taxon>Craniata</taxon>
        <taxon>Vertebrata</taxon>
        <taxon>Euteleostomi</taxon>
        <taxon>Actinopterygii</taxon>
        <taxon>Neopterygii</taxon>
        <taxon>Teleostei</taxon>
        <taxon>Ostariophysi</taxon>
        <taxon>Siluriformes</taxon>
        <taxon>Clariidae</taxon>
        <taxon>Clarias</taxon>
    </lineage>
</organism>
<sequence length="102" mass="11395">MQNLESEVRPYLSRWYEESVMHIHRVVQLVQANISFLLHAALSHTHVEVTGADERTKTDVGCGNGDVLLQNARAEHSGLPEACSIIRVLEEFLSEQAVITAQ</sequence>
<dbReference type="Pfam" id="PF15053">
    <property type="entry name" value="Njmu-R1"/>
    <property type="match status" value="2"/>
</dbReference>
<evidence type="ECO:0000313" key="2">
    <source>
        <dbReference type="Proteomes" id="UP000727407"/>
    </source>
</evidence>
<reference evidence="1" key="1">
    <citation type="submission" date="2020-07" db="EMBL/GenBank/DDBJ databases">
        <title>Clarias magur genome sequencing, assembly and annotation.</title>
        <authorList>
            <person name="Kushwaha B."/>
            <person name="Kumar R."/>
            <person name="Das P."/>
            <person name="Joshi C.G."/>
            <person name="Kumar D."/>
            <person name="Nagpure N.S."/>
            <person name="Pandey M."/>
            <person name="Agarwal S."/>
            <person name="Srivastava S."/>
            <person name="Singh M."/>
            <person name="Sahoo L."/>
            <person name="Jayasankar P."/>
            <person name="Meher P.K."/>
            <person name="Koringa P.G."/>
            <person name="Iquebal M.A."/>
            <person name="Das S.P."/>
            <person name="Bit A."/>
            <person name="Patnaik S."/>
            <person name="Patel N."/>
            <person name="Shah T.M."/>
            <person name="Hinsu A."/>
            <person name="Jena J.K."/>
        </authorList>
    </citation>
    <scope>NUCLEOTIDE SEQUENCE</scope>
    <source>
        <strain evidence="1">CIFAMagur01</strain>
        <tissue evidence="1">Testis</tissue>
    </source>
</reference>
<comment type="caution">
    <text evidence="1">The sequence shown here is derived from an EMBL/GenBank/DDBJ whole genome shotgun (WGS) entry which is preliminary data.</text>
</comment>
<dbReference type="OrthoDB" id="8810936at2759"/>
<dbReference type="AlphaFoldDB" id="A0A8J4WS36"/>
<dbReference type="PANTHER" id="PTHR14416:SF2">
    <property type="entry name" value="PROTEIN NJMU-R1"/>
    <property type="match status" value="1"/>
</dbReference>
<name>A0A8J4WS36_CLAMG</name>
<accession>A0A8J4WS36</accession>
<protein>
    <submittedName>
        <fullName evidence="1">Protein Njmu-R1 isoform X2</fullName>
    </submittedName>
</protein>
<dbReference type="GO" id="GO:0005802">
    <property type="term" value="C:trans-Golgi network"/>
    <property type="evidence" value="ECO:0007669"/>
    <property type="project" value="InterPro"/>
</dbReference>
<dbReference type="EMBL" id="QNUK01000616">
    <property type="protein sequence ID" value="KAF5891074.1"/>
    <property type="molecule type" value="Genomic_DNA"/>
</dbReference>
<evidence type="ECO:0000313" key="1">
    <source>
        <dbReference type="EMBL" id="KAF5891074.1"/>
    </source>
</evidence>
<gene>
    <name evidence="1" type="ORF">DAT39_019214</name>
</gene>
<proteinExistence type="predicted"/>
<dbReference type="Proteomes" id="UP000727407">
    <property type="component" value="Unassembled WGS sequence"/>
</dbReference>
<dbReference type="GO" id="GO:0099041">
    <property type="term" value="P:vesicle tethering to Golgi"/>
    <property type="evidence" value="ECO:0007669"/>
    <property type="project" value="InterPro"/>
</dbReference>
<dbReference type="PANTHER" id="PTHR14416">
    <property type="entry name" value="PROTEIN NJMU-R1"/>
    <property type="match status" value="1"/>
</dbReference>
<dbReference type="InterPro" id="IPR028280">
    <property type="entry name" value="Njmu-R1"/>
</dbReference>